<comment type="caution">
    <text evidence="6">The sequence shown here is derived from an EMBL/GenBank/DDBJ whole genome shotgun (WGS) entry which is preliminary data.</text>
</comment>
<keyword evidence="3" id="KW-0288">FMN</keyword>
<proteinExistence type="predicted"/>
<evidence type="ECO:0000256" key="3">
    <source>
        <dbReference type="ARBA" id="ARBA00022643"/>
    </source>
</evidence>
<sequence>MLINKWIDLKEVFSTVKHELYRGALDNKHPFRFVVLGTLSDVGPESRYVVLRMIDEQLNFFIYTDQRTEKVKSIELDPRVSLLFYSSQKRVQVRVNGTVVLHHKNDVVQKHWSRVHGLAQKAYHSCLAPGTVIDQPEDAFSWSDQLEKPDYFSVIQVKPLVLEVLQLDGLEHLRAKFTFNDGDWDGSWLAP</sequence>
<dbReference type="EMBL" id="JBHLWI010000022">
    <property type="protein sequence ID" value="MFC0262722.1"/>
    <property type="molecule type" value="Genomic_DNA"/>
</dbReference>
<feature type="domain" description="Pyridoxamine 5'-phosphate oxidase Alr4036 family FMN-binding" evidence="5">
    <location>
        <begin position="26"/>
        <end position="102"/>
    </location>
</feature>
<comment type="cofactor">
    <cofactor evidence="1">
        <name>FMN</name>
        <dbReference type="ChEBI" id="CHEBI:58210"/>
    </cofactor>
</comment>
<gene>
    <name evidence="6" type="ORF">ACFFIP_08515</name>
</gene>
<keyword evidence="4" id="KW-0560">Oxidoreductase</keyword>
<evidence type="ECO:0000313" key="7">
    <source>
        <dbReference type="Proteomes" id="UP001589797"/>
    </source>
</evidence>
<keyword evidence="7" id="KW-1185">Reference proteome</keyword>
<organism evidence="6 7">
    <name type="scientific">Fontibacter flavus</name>
    <dbReference type="NCBI Taxonomy" id="654838"/>
    <lineage>
        <taxon>Bacteria</taxon>
        <taxon>Pseudomonadati</taxon>
        <taxon>Bacteroidota</taxon>
        <taxon>Cytophagia</taxon>
        <taxon>Cytophagales</taxon>
        <taxon>Cyclobacteriaceae</taxon>
        <taxon>Fontibacter</taxon>
    </lineage>
</organism>
<evidence type="ECO:0000256" key="4">
    <source>
        <dbReference type="ARBA" id="ARBA00023002"/>
    </source>
</evidence>
<dbReference type="PANTHER" id="PTHR10851">
    <property type="entry name" value="PYRIDOXINE-5-PHOSPHATE OXIDASE"/>
    <property type="match status" value="1"/>
</dbReference>
<evidence type="ECO:0000256" key="2">
    <source>
        <dbReference type="ARBA" id="ARBA00022630"/>
    </source>
</evidence>
<dbReference type="Pfam" id="PF12766">
    <property type="entry name" value="Pyridox_oxase_2"/>
    <property type="match status" value="1"/>
</dbReference>
<dbReference type="InterPro" id="IPR012349">
    <property type="entry name" value="Split_barrel_FMN-bd"/>
</dbReference>
<dbReference type="SUPFAM" id="SSF50475">
    <property type="entry name" value="FMN-binding split barrel"/>
    <property type="match status" value="1"/>
</dbReference>
<evidence type="ECO:0000259" key="5">
    <source>
        <dbReference type="Pfam" id="PF12766"/>
    </source>
</evidence>
<evidence type="ECO:0000313" key="6">
    <source>
        <dbReference type="EMBL" id="MFC0262722.1"/>
    </source>
</evidence>
<evidence type="ECO:0000256" key="1">
    <source>
        <dbReference type="ARBA" id="ARBA00001917"/>
    </source>
</evidence>
<dbReference type="InterPro" id="IPR024624">
    <property type="entry name" value="Pyridox_Oxase_Alr4036_FMN-bd"/>
</dbReference>
<accession>A0ABV6FSZ2</accession>
<name>A0ABV6FSZ2_9BACT</name>
<reference evidence="6 7" key="1">
    <citation type="submission" date="2024-09" db="EMBL/GenBank/DDBJ databases">
        <authorList>
            <person name="Sun Q."/>
            <person name="Mori K."/>
        </authorList>
    </citation>
    <scope>NUCLEOTIDE SEQUENCE [LARGE SCALE GENOMIC DNA]</scope>
    <source>
        <strain evidence="6 7">CCM 7650</strain>
    </source>
</reference>
<dbReference type="PANTHER" id="PTHR10851:SF3">
    <property type="entry name" value="PYRIDOXINE_PYRIDOXAMINE 5'-PHOSPHATE OXIDASE 2"/>
    <property type="match status" value="1"/>
</dbReference>
<keyword evidence="2" id="KW-0285">Flavoprotein</keyword>
<protein>
    <submittedName>
        <fullName evidence="6">Pyridoxamine 5'-phosphate oxidase family protein</fullName>
    </submittedName>
</protein>
<dbReference type="Gene3D" id="2.30.110.10">
    <property type="entry name" value="Electron Transport, Fmn-binding Protein, Chain A"/>
    <property type="match status" value="1"/>
</dbReference>
<dbReference type="Proteomes" id="UP001589797">
    <property type="component" value="Unassembled WGS sequence"/>
</dbReference>
<dbReference type="RefSeq" id="WP_382387166.1">
    <property type="nucleotide sequence ID" value="NZ_JBHLWI010000022.1"/>
</dbReference>
<dbReference type="InterPro" id="IPR000659">
    <property type="entry name" value="Pyridox_Oxase"/>
</dbReference>